<dbReference type="PANTHER" id="PTHR40626:SF11">
    <property type="entry name" value="ZINC FINGER PROTEIN YPR022C"/>
    <property type="match status" value="1"/>
</dbReference>
<protein>
    <recommendedName>
        <fullName evidence="9">C2H2-type domain-containing protein</fullName>
    </recommendedName>
</protein>
<dbReference type="Proteomes" id="UP001147782">
    <property type="component" value="Unassembled WGS sequence"/>
</dbReference>
<dbReference type="SMART" id="SM00355">
    <property type="entry name" value="ZnF_C2H2"/>
    <property type="match status" value="2"/>
</dbReference>
<dbReference type="GO" id="GO:0000981">
    <property type="term" value="F:DNA-binding transcription factor activity, RNA polymerase II-specific"/>
    <property type="evidence" value="ECO:0007669"/>
    <property type="project" value="InterPro"/>
</dbReference>
<evidence type="ECO:0000256" key="2">
    <source>
        <dbReference type="ARBA" id="ARBA00022723"/>
    </source>
</evidence>
<dbReference type="PANTHER" id="PTHR40626">
    <property type="entry name" value="MIP31509P"/>
    <property type="match status" value="1"/>
</dbReference>
<gene>
    <name evidence="10" type="ORF">N7496_006326</name>
</gene>
<dbReference type="Gene3D" id="3.30.160.60">
    <property type="entry name" value="Classic Zinc Finger"/>
    <property type="match status" value="2"/>
</dbReference>
<dbReference type="SUPFAM" id="SSF57667">
    <property type="entry name" value="beta-beta-alpha zinc fingers"/>
    <property type="match status" value="1"/>
</dbReference>
<comment type="subcellular location">
    <subcellularLocation>
        <location evidence="1">Nucleus</location>
    </subcellularLocation>
</comment>
<dbReference type="GeneID" id="81438434"/>
<dbReference type="PROSITE" id="PS00028">
    <property type="entry name" value="ZINC_FINGER_C2H2_1"/>
    <property type="match status" value="1"/>
</dbReference>
<keyword evidence="3" id="KW-0677">Repeat</keyword>
<dbReference type="InterPro" id="IPR013087">
    <property type="entry name" value="Znf_C2H2_type"/>
</dbReference>
<dbReference type="GO" id="GO:0000978">
    <property type="term" value="F:RNA polymerase II cis-regulatory region sequence-specific DNA binding"/>
    <property type="evidence" value="ECO:0007669"/>
    <property type="project" value="InterPro"/>
</dbReference>
<evidence type="ECO:0000256" key="6">
    <source>
        <dbReference type="ARBA" id="ARBA00023242"/>
    </source>
</evidence>
<dbReference type="PROSITE" id="PS50157">
    <property type="entry name" value="ZINC_FINGER_C2H2_2"/>
    <property type="match status" value="1"/>
</dbReference>
<evidence type="ECO:0000256" key="8">
    <source>
        <dbReference type="SAM" id="MobiDB-lite"/>
    </source>
</evidence>
<dbReference type="AlphaFoldDB" id="A0A9W9S418"/>
<dbReference type="InterPro" id="IPR007219">
    <property type="entry name" value="XnlR_reg_dom"/>
</dbReference>
<keyword evidence="5" id="KW-0862">Zinc</keyword>
<dbReference type="Pfam" id="PF04082">
    <property type="entry name" value="Fungal_trans"/>
    <property type="match status" value="1"/>
</dbReference>
<reference evidence="10" key="2">
    <citation type="journal article" date="2023" name="IMA Fungus">
        <title>Comparative genomic study of the Penicillium genus elucidates a diverse pangenome and 15 lateral gene transfer events.</title>
        <authorList>
            <person name="Petersen C."/>
            <person name="Sorensen T."/>
            <person name="Nielsen M.R."/>
            <person name="Sondergaard T.E."/>
            <person name="Sorensen J.L."/>
            <person name="Fitzpatrick D.A."/>
            <person name="Frisvad J.C."/>
            <person name="Nielsen K.L."/>
        </authorList>
    </citation>
    <scope>NUCLEOTIDE SEQUENCE</scope>
    <source>
        <strain evidence="10">IBT 29864</strain>
    </source>
</reference>
<feature type="domain" description="C2H2-type" evidence="9">
    <location>
        <begin position="13"/>
        <end position="40"/>
    </location>
</feature>
<evidence type="ECO:0000313" key="10">
    <source>
        <dbReference type="EMBL" id="KAJ5370234.1"/>
    </source>
</evidence>
<evidence type="ECO:0000256" key="1">
    <source>
        <dbReference type="ARBA" id="ARBA00004123"/>
    </source>
</evidence>
<proteinExistence type="predicted"/>
<dbReference type="CDD" id="cd12148">
    <property type="entry name" value="fungal_TF_MHR"/>
    <property type="match status" value="1"/>
</dbReference>
<dbReference type="GO" id="GO:0008270">
    <property type="term" value="F:zinc ion binding"/>
    <property type="evidence" value="ECO:0007669"/>
    <property type="project" value="UniProtKB-KW"/>
</dbReference>
<feature type="region of interest" description="Disordered" evidence="8">
    <location>
        <begin position="113"/>
        <end position="143"/>
    </location>
</feature>
<organism evidence="10 11">
    <name type="scientific">Penicillium cataractarum</name>
    <dbReference type="NCBI Taxonomy" id="2100454"/>
    <lineage>
        <taxon>Eukaryota</taxon>
        <taxon>Fungi</taxon>
        <taxon>Dikarya</taxon>
        <taxon>Ascomycota</taxon>
        <taxon>Pezizomycotina</taxon>
        <taxon>Eurotiomycetes</taxon>
        <taxon>Eurotiomycetidae</taxon>
        <taxon>Eurotiales</taxon>
        <taxon>Aspergillaceae</taxon>
        <taxon>Penicillium</taxon>
    </lineage>
</organism>
<dbReference type="OrthoDB" id="10018191at2759"/>
<dbReference type="RefSeq" id="XP_056554668.1">
    <property type="nucleotide sequence ID" value="XM_056699255.1"/>
</dbReference>
<dbReference type="InterPro" id="IPR051059">
    <property type="entry name" value="VerF-like"/>
</dbReference>
<keyword evidence="11" id="KW-1185">Reference proteome</keyword>
<dbReference type="InterPro" id="IPR036236">
    <property type="entry name" value="Znf_C2H2_sf"/>
</dbReference>
<evidence type="ECO:0000256" key="7">
    <source>
        <dbReference type="PROSITE-ProRule" id="PRU00042"/>
    </source>
</evidence>
<accession>A0A9W9S418</accession>
<evidence type="ECO:0000259" key="9">
    <source>
        <dbReference type="PROSITE" id="PS50157"/>
    </source>
</evidence>
<feature type="region of interest" description="Disordered" evidence="8">
    <location>
        <begin position="72"/>
        <end position="96"/>
    </location>
</feature>
<sequence>MLPVQKRPRGGRHYCSACAKSFSKKEHLTRHIRSHTREQPFPCQFCGKRFGRKSVNLLAFHPAADTLTRHTRSHHPSQIHPLAQVPRTHKSSPGEVSQDCLQSAVSYVLQAGQPAEQNVSRRSSYAFGPDTTQLDSLPPSAPEMTVPLALETVSLLDMSSADHDASPFPLQPVHPPDSREMGRITDDVFSDSYFCSDPSTWLNARDFNLELDSANLNALFSFSPDHLQQDLGGRNEVNIIDDPHHPPTTIISHKEDLVRRQWFTFVDPVDTGNVTPEIETEQTRIDESFREDLHKRLCRLPPSTPLPPADFLNHCLRSYFTRFHPIFPILHVPSFRLSRKNTLLLMSICTVGSLFSGFPRAAVLGQKIFDRLNKAALASVRIGITVHYPLPSWLFRLGNHKRSIADSMQWEKYVSRGPQTALVIIQAALIGHTYAMLSGIQQPSNLLTMQSFHGTIITWAKACRLFNQNLGPPSLGDGGDQDLEGSWRLWIQNQEQARAVAALHIHDTEYCTLLNVEPLLRHTACRILYISPRRSWEAATAHEWQESLKNEPTDLTNVRRTPSSGQTFLYPMLAEEHGLNSFGIYCRLENISGSISAAKMLGSWPASSAHAEMSLLEFHDTYLRHSIDDATTADDPYSLEILWHSAFILMSADLNRLELALGRQGYMESQPHLDHAKSWARSRNGARCAAHAVVILRKSEVVPLGSNVAIHVPRVLYWAALVWYCFLEFARDQSTQLAYEDLRFEEFNRLGIRIPDLILGEEWSESQQPTVMTSRILERLVDLLTRIGHWTISRKFASLMISLVHSDGKVG</sequence>
<keyword evidence="2" id="KW-0479">Metal-binding</keyword>
<evidence type="ECO:0000313" key="11">
    <source>
        <dbReference type="Proteomes" id="UP001147782"/>
    </source>
</evidence>
<dbReference type="GO" id="GO:0006351">
    <property type="term" value="P:DNA-templated transcription"/>
    <property type="evidence" value="ECO:0007669"/>
    <property type="project" value="InterPro"/>
</dbReference>
<keyword evidence="4 7" id="KW-0863">Zinc-finger</keyword>
<name>A0A9W9S418_9EURO</name>
<dbReference type="GO" id="GO:0000785">
    <property type="term" value="C:chromatin"/>
    <property type="evidence" value="ECO:0007669"/>
    <property type="project" value="TreeGrafter"/>
</dbReference>
<evidence type="ECO:0000256" key="3">
    <source>
        <dbReference type="ARBA" id="ARBA00022737"/>
    </source>
</evidence>
<dbReference type="EMBL" id="JAPZBS010000005">
    <property type="protein sequence ID" value="KAJ5370234.1"/>
    <property type="molecule type" value="Genomic_DNA"/>
</dbReference>
<keyword evidence="6" id="KW-0539">Nucleus</keyword>
<evidence type="ECO:0000256" key="5">
    <source>
        <dbReference type="ARBA" id="ARBA00022833"/>
    </source>
</evidence>
<comment type="caution">
    <text evidence="10">The sequence shown here is derived from an EMBL/GenBank/DDBJ whole genome shotgun (WGS) entry which is preliminary data.</text>
</comment>
<reference evidence="10" key="1">
    <citation type="submission" date="2022-11" db="EMBL/GenBank/DDBJ databases">
        <authorList>
            <person name="Petersen C."/>
        </authorList>
    </citation>
    <scope>NUCLEOTIDE SEQUENCE</scope>
    <source>
        <strain evidence="10">IBT 29864</strain>
    </source>
</reference>
<evidence type="ECO:0000256" key="4">
    <source>
        <dbReference type="ARBA" id="ARBA00022771"/>
    </source>
</evidence>
<dbReference type="GO" id="GO:0005634">
    <property type="term" value="C:nucleus"/>
    <property type="evidence" value="ECO:0007669"/>
    <property type="project" value="UniProtKB-SubCell"/>
</dbReference>